<name>A0AAW6TXL6_9BACT</name>
<keyword evidence="3" id="KW-1185">Reference proteome</keyword>
<dbReference type="EMBL" id="JASCXX010000009">
    <property type="protein sequence ID" value="MDI6449142.1"/>
    <property type="molecule type" value="Genomic_DNA"/>
</dbReference>
<dbReference type="Proteomes" id="UP001431776">
    <property type="component" value="Unassembled WGS sequence"/>
</dbReference>
<feature type="region of interest" description="Disordered" evidence="1">
    <location>
        <begin position="1"/>
        <end position="57"/>
    </location>
</feature>
<dbReference type="RefSeq" id="WP_349244551.1">
    <property type="nucleotide sequence ID" value="NZ_JASCXX010000009.1"/>
</dbReference>
<evidence type="ECO:0000313" key="2">
    <source>
        <dbReference type="EMBL" id="MDI6449142.1"/>
    </source>
</evidence>
<sequence length="232" mass="26089">MNEEPQLQQDDDNSESTFPNDSENPGNPPEDHVADEPVVDPQADDTAGLRGPSASQVRRLDTRLRRLTRAYLNQTNRLESYLQIVTACQKQTAEFANHVIERHALHPAVEAVDLLTGLIGQLNDQANDLLDAAAHCPMFDPLFGSIAEATRMAHAKCEHLDMRSICPAPLDELDIDKHEIRQAVCTDDPDKHRRVERTLISGLIYRGAVLRRAKVSVYRHIPQEPQNRKENP</sequence>
<evidence type="ECO:0000313" key="3">
    <source>
        <dbReference type="Proteomes" id="UP001431776"/>
    </source>
</evidence>
<organism evidence="2 3">
    <name type="scientific">Anaerobaca lacustris</name>
    <dbReference type="NCBI Taxonomy" id="3044600"/>
    <lineage>
        <taxon>Bacteria</taxon>
        <taxon>Pseudomonadati</taxon>
        <taxon>Planctomycetota</taxon>
        <taxon>Phycisphaerae</taxon>
        <taxon>Sedimentisphaerales</taxon>
        <taxon>Anaerobacaceae</taxon>
        <taxon>Anaerobaca</taxon>
    </lineage>
</organism>
<proteinExistence type="predicted"/>
<feature type="compositionally biased region" description="Polar residues" evidence="1">
    <location>
        <begin position="15"/>
        <end position="25"/>
    </location>
</feature>
<gene>
    <name evidence="2" type="ORF">QJ522_08805</name>
</gene>
<comment type="caution">
    <text evidence="2">The sequence shown here is derived from an EMBL/GenBank/DDBJ whole genome shotgun (WGS) entry which is preliminary data.</text>
</comment>
<protein>
    <recommendedName>
        <fullName evidence="4">Nucleotide exchange factor GrpE</fullName>
    </recommendedName>
</protein>
<feature type="compositionally biased region" description="Acidic residues" evidence="1">
    <location>
        <begin position="1"/>
        <end position="14"/>
    </location>
</feature>
<dbReference type="AlphaFoldDB" id="A0AAW6TXL6"/>
<evidence type="ECO:0000256" key="1">
    <source>
        <dbReference type="SAM" id="MobiDB-lite"/>
    </source>
</evidence>
<accession>A0AAW6TXL6</accession>
<reference evidence="2" key="1">
    <citation type="submission" date="2023-05" db="EMBL/GenBank/DDBJ databases">
        <title>Anaerotaeda fermentans gen. nov., sp. nov., a novel anaerobic planctomycete of the new family within the order Sedimentisphaerales isolated from Taman Peninsula, Russia.</title>
        <authorList>
            <person name="Khomyakova M.A."/>
            <person name="Merkel A.Y."/>
            <person name="Slobodkin A.I."/>
        </authorList>
    </citation>
    <scope>NUCLEOTIDE SEQUENCE</scope>
    <source>
        <strain evidence="2">M17dextr</strain>
    </source>
</reference>
<evidence type="ECO:0008006" key="4">
    <source>
        <dbReference type="Google" id="ProtNLM"/>
    </source>
</evidence>